<evidence type="ECO:0000313" key="3">
    <source>
        <dbReference type="Proteomes" id="UP000321172"/>
    </source>
</evidence>
<dbReference type="Proteomes" id="UP000321172">
    <property type="component" value="Chromosome"/>
</dbReference>
<name>A0A5B8S5A6_9SPHN</name>
<dbReference type="RefSeq" id="WP_147090465.1">
    <property type="nucleotide sequence ID" value="NZ_BAABJD010000006.1"/>
</dbReference>
<sequence length="84" mass="9378">MASDEQSKQNPQETAKTGPVGAKAEAGQTKQAAAQSVVQQDDDDRRYRSRSRDDEDDRGRGRGGWFGDSRGHSEAARRGWEDRR</sequence>
<dbReference type="AlphaFoldDB" id="A0A5B8S5A6"/>
<keyword evidence="3" id="KW-1185">Reference proteome</keyword>
<gene>
    <name evidence="2" type="ORF">FRF71_09705</name>
</gene>
<accession>A0A5B8S5A6</accession>
<evidence type="ECO:0000313" key="2">
    <source>
        <dbReference type="EMBL" id="QEA16384.1"/>
    </source>
</evidence>
<feature type="region of interest" description="Disordered" evidence="1">
    <location>
        <begin position="1"/>
        <end position="84"/>
    </location>
</feature>
<dbReference type="KEGG" id="ngf:FRF71_09705"/>
<feature type="compositionally biased region" description="Basic and acidic residues" evidence="1">
    <location>
        <begin position="43"/>
        <end position="60"/>
    </location>
</feature>
<dbReference type="EMBL" id="CP042345">
    <property type="protein sequence ID" value="QEA16384.1"/>
    <property type="molecule type" value="Genomic_DNA"/>
</dbReference>
<reference evidence="2 3" key="1">
    <citation type="journal article" date="2013" name="J. Microbiol. Biotechnol.">
        <title>Novosphingobium ginsenosidimutans sp. nov., with the ability to convert ginsenoside.</title>
        <authorList>
            <person name="Kim J.K."/>
            <person name="He D."/>
            <person name="Liu Q.M."/>
            <person name="Park H.Y."/>
            <person name="Jung M.S."/>
            <person name="Yoon M.H."/>
            <person name="Kim S.C."/>
            <person name="Im W.T."/>
        </authorList>
    </citation>
    <scope>NUCLEOTIDE SEQUENCE [LARGE SCALE GENOMIC DNA]</scope>
    <source>
        <strain evidence="2 3">FW-6</strain>
    </source>
</reference>
<feature type="compositionally biased region" description="Polar residues" evidence="1">
    <location>
        <begin position="28"/>
        <end position="39"/>
    </location>
</feature>
<organism evidence="2 3">
    <name type="scientific">Novosphingobium ginsenosidimutans</name>
    <dbReference type="NCBI Taxonomy" id="1176536"/>
    <lineage>
        <taxon>Bacteria</taxon>
        <taxon>Pseudomonadati</taxon>
        <taxon>Pseudomonadota</taxon>
        <taxon>Alphaproteobacteria</taxon>
        <taxon>Sphingomonadales</taxon>
        <taxon>Sphingomonadaceae</taxon>
        <taxon>Novosphingobium</taxon>
    </lineage>
</organism>
<protein>
    <submittedName>
        <fullName evidence="2">Uncharacterized protein</fullName>
    </submittedName>
</protein>
<feature type="compositionally biased region" description="Basic and acidic residues" evidence="1">
    <location>
        <begin position="69"/>
        <end position="84"/>
    </location>
</feature>
<proteinExistence type="predicted"/>
<evidence type="ECO:0000256" key="1">
    <source>
        <dbReference type="SAM" id="MobiDB-lite"/>
    </source>
</evidence>